<evidence type="ECO:0000313" key="12">
    <source>
        <dbReference type="Proteomes" id="UP000628086"/>
    </source>
</evidence>
<comment type="subcellular location">
    <subcellularLocation>
        <location evidence="1">Cell inner membrane</location>
    </subcellularLocation>
</comment>
<comment type="similarity">
    <text evidence="2">Belongs to the GSP N family.</text>
</comment>
<evidence type="ECO:0000256" key="1">
    <source>
        <dbReference type="ARBA" id="ARBA00004533"/>
    </source>
</evidence>
<keyword evidence="9" id="KW-0472">Membrane</keyword>
<keyword evidence="7" id="KW-0812">Transmembrane</keyword>
<keyword evidence="5" id="KW-1003">Cell membrane</keyword>
<reference evidence="11 12" key="1">
    <citation type="journal article" date="2020" name="Microorganisms">
        <title>Reliable Identification of Environmental Pseudomonas Isolates Using the rpoD Gene.</title>
        <authorList>
            <consortium name="The Broad Institute Genome Sequencing Platform"/>
            <person name="Girard L."/>
            <person name="Lood C."/>
            <person name="Rokni-Zadeh H."/>
            <person name="van Noort V."/>
            <person name="Lavigne R."/>
            <person name="De Mot R."/>
        </authorList>
    </citation>
    <scope>NUCLEOTIDE SEQUENCE [LARGE SCALE GENOMIC DNA]</scope>
    <source>
        <strain evidence="11 12">RW7P2</strain>
    </source>
</reference>
<dbReference type="InterPro" id="IPR022792">
    <property type="entry name" value="T2SS_protein-GspN"/>
</dbReference>
<evidence type="ECO:0000256" key="5">
    <source>
        <dbReference type="ARBA" id="ARBA00022475"/>
    </source>
</evidence>
<keyword evidence="6" id="KW-0997">Cell inner membrane</keyword>
<evidence type="ECO:0000256" key="7">
    <source>
        <dbReference type="ARBA" id="ARBA00022692"/>
    </source>
</evidence>
<evidence type="ECO:0000256" key="2">
    <source>
        <dbReference type="ARBA" id="ARBA00007208"/>
    </source>
</evidence>
<sequence>MSRRGLLWMALVFGLTVLVELPASWVARASGAALGGVSGTLWHGQAQHWGAVGPLRWTLQPWRLVAIGELGYQGQAWQLRAEGWPWRWRLQVQATGAQATAQADYRLAGQWQGTLTAQGSGLNCQGSAGRLQAVDVAVSAPWSLALGQGSIELDCRAGWHLLGHLALQGQHQVNLDADLMQRTAQVRFQMQPDAALTPVLRGAQWMEAQATSGQRRLRW</sequence>
<accession>A0ABR6V508</accession>
<protein>
    <recommendedName>
        <fullName evidence="3">Type II secretion system protein N</fullName>
    </recommendedName>
    <alternativeName>
        <fullName evidence="10">General secretion pathway protein N</fullName>
    </alternativeName>
</protein>
<comment type="caution">
    <text evidence="11">The sequence shown here is derived from an EMBL/GenBank/DDBJ whole genome shotgun (WGS) entry which is preliminary data.</text>
</comment>
<proteinExistence type="inferred from homology"/>
<evidence type="ECO:0000256" key="4">
    <source>
        <dbReference type="ARBA" id="ARBA00022448"/>
    </source>
</evidence>
<evidence type="ECO:0000313" key="11">
    <source>
        <dbReference type="EMBL" id="MBC3475506.1"/>
    </source>
</evidence>
<keyword evidence="4" id="KW-0813">Transport</keyword>
<evidence type="ECO:0000256" key="3">
    <source>
        <dbReference type="ARBA" id="ARBA00021563"/>
    </source>
</evidence>
<name>A0ABR6V508_9PSED</name>
<evidence type="ECO:0000256" key="6">
    <source>
        <dbReference type="ARBA" id="ARBA00022519"/>
    </source>
</evidence>
<keyword evidence="8" id="KW-0653">Protein transport</keyword>
<dbReference type="Proteomes" id="UP000628086">
    <property type="component" value="Unassembled WGS sequence"/>
</dbReference>
<evidence type="ECO:0000256" key="9">
    <source>
        <dbReference type="ARBA" id="ARBA00023136"/>
    </source>
</evidence>
<gene>
    <name evidence="11" type="primary">gspN</name>
    <name evidence="11" type="ORF">HU747_07820</name>
</gene>
<evidence type="ECO:0000256" key="8">
    <source>
        <dbReference type="ARBA" id="ARBA00022927"/>
    </source>
</evidence>
<evidence type="ECO:0000256" key="10">
    <source>
        <dbReference type="ARBA" id="ARBA00030772"/>
    </source>
</evidence>
<keyword evidence="12" id="KW-1185">Reference proteome</keyword>
<dbReference type="Pfam" id="PF01203">
    <property type="entry name" value="T2SSN"/>
    <property type="match status" value="1"/>
</dbReference>
<dbReference type="EMBL" id="JABWRS010000004">
    <property type="protein sequence ID" value="MBC3475506.1"/>
    <property type="molecule type" value="Genomic_DNA"/>
</dbReference>
<organism evidence="11 12">
    <name type="scientific">Pseudomonas taiwanensis</name>
    <dbReference type="NCBI Taxonomy" id="470150"/>
    <lineage>
        <taxon>Bacteria</taxon>
        <taxon>Pseudomonadati</taxon>
        <taxon>Pseudomonadota</taxon>
        <taxon>Gammaproteobacteria</taxon>
        <taxon>Pseudomonadales</taxon>
        <taxon>Pseudomonadaceae</taxon>
        <taxon>Pseudomonas</taxon>
    </lineage>
</organism>
<dbReference type="RefSeq" id="WP_027906555.1">
    <property type="nucleotide sequence ID" value="NZ_JABWRR010000013.1"/>
</dbReference>